<feature type="domain" description="Thioredoxin" evidence="6">
    <location>
        <begin position="144"/>
        <end position="307"/>
    </location>
</feature>
<evidence type="ECO:0000256" key="2">
    <source>
        <dbReference type="ARBA" id="ARBA00022692"/>
    </source>
</evidence>
<sequence>MPILLRRTSTGSGFTVGASGRDGVGGALKSVDLYAKMPRELAEGTYLGGVFSILLMFVFVSLFGMQLRALWTVGTRTDIAVDHSEDAKFQVNFKVELPALSCEWATVDVIDALGTRHFNISGESIYKHSMGASRYLGVEHASAGRESQREPEYGDTTDLDHYGNRRIAYEVTGATFERMIRAHKVLLVEFHAPWCSHCQRLAPIYEHAAELVRSELRRGKRARLAAALATVDCTIESNKDLCKEQHVQAFPTLRVYRAGSLHPVDLVQSVADAKAESSYDDEFSETNARAAAMKAAEMARAAKSLGGQIRTSGCIIDGSFRVNRVPGAFYVTPHSMGHNLNPDVINMTHTVKHLSFGKHVPGRPSYVPRNLRRVWNRVPKDLGGRFAAGDEATFYSEEPNTVHEHYLKIVSRTFEPLEGQAVQLYEYTFNSNRFRLNPPLAADGDPDQHVDGPMIKFSYDVSPMSVVLKEVKKPLLDWILGMCALLGGVYTCAGLLETFLQSSVCAVKRRVGKIS</sequence>
<dbReference type="CDD" id="cd02961">
    <property type="entry name" value="PDI_a_family"/>
    <property type="match status" value="1"/>
</dbReference>
<evidence type="ECO:0000256" key="3">
    <source>
        <dbReference type="ARBA" id="ARBA00022989"/>
    </source>
</evidence>
<evidence type="ECO:0000259" key="6">
    <source>
        <dbReference type="PROSITE" id="PS51352"/>
    </source>
</evidence>
<dbReference type="GO" id="GO:0030134">
    <property type="term" value="C:COPII-coated ER to Golgi transport vesicle"/>
    <property type="evidence" value="ECO:0007669"/>
    <property type="project" value="TreeGrafter"/>
</dbReference>
<dbReference type="RefSeq" id="XP_002501003.1">
    <property type="nucleotide sequence ID" value="XM_002500957.1"/>
</dbReference>
<accession>C1E218</accession>
<keyword evidence="2 5" id="KW-0812">Transmembrane</keyword>
<organism evidence="7 8">
    <name type="scientific">Micromonas commoda (strain RCC299 / NOUM17 / CCMP2709)</name>
    <name type="common">Picoplanktonic green alga</name>
    <dbReference type="NCBI Taxonomy" id="296587"/>
    <lineage>
        <taxon>Eukaryota</taxon>
        <taxon>Viridiplantae</taxon>
        <taxon>Chlorophyta</taxon>
        <taxon>Mamiellophyceae</taxon>
        <taxon>Mamiellales</taxon>
        <taxon>Mamiellaceae</taxon>
        <taxon>Micromonas</taxon>
    </lineage>
</organism>
<dbReference type="InParanoid" id="C1E218"/>
<protein>
    <recommendedName>
        <fullName evidence="6">Thioredoxin domain-containing protein</fullName>
    </recommendedName>
</protein>
<dbReference type="Gene3D" id="3.40.30.10">
    <property type="entry name" value="Glutaredoxin"/>
    <property type="match status" value="1"/>
</dbReference>
<dbReference type="InterPro" id="IPR013766">
    <property type="entry name" value="Thioredoxin_domain"/>
</dbReference>
<dbReference type="STRING" id="296587.C1E218"/>
<dbReference type="GO" id="GO:0005783">
    <property type="term" value="C:endoplasmic reticulum"/>
    <property type="evidence" value="ECO:0007669"/>
    <property type="project" value="TreeGrafter"/>
</dbReference>
<dbReference type="GO" id="GO:0016020">
    <property type="term" value="C:membrane"/>
    <property type="evidence" value="ECO:0007669"/>
    <property type="project" value="UniProtKB-SubCell"/>
</dbReference>
<dbReference type="Pfam" id="PF00085">
    <property type="entry name" value="Thioredoxin"/>
    <property type="match status" value="1"/>
</dbReference>
<dbReference type="InterPro" id="IPR012936">
    <property type="entry name" value="Erv_C"/>
</dbReference>
<dbReference type="OrthoDB" id="74910at2759"/>
<dbReference type="AlphaFoldDB" id="C1E218"/>
<evidence type="ECO:0000313" key="7">
    <source>
        <dbReference type="EMBL" id="ACO62261.1"/>
    </source>
</evidence>
<dbReference type="OMA" id="IRTSGCI"/>
<evidence type="ECO:0000256" key="5">
    <source>
        <dbReference type="SAM" id="Phobius"/>
    </source>
</evidence>
<dbReference type="Pfam" id="PF13850">
    <property type="entry name" value="ERGIC_N"/>
    <property type="match status" value="1"/>
</dbReference>
<keyword evidence="8" id="KW-1185">Reference proteome</keyword>
<comment type="subcellular location">
    <subcellularLocation>
        <location evidence="1">Membrane</location>
    </subcellularLocation>
</comment>
<dbReference type="PANTHER" id="PTHR10984:SF37">
    <property type="entry name" value="PROTEIN DISULFIDE-ISOMERASE 5-3"/>
    <property type="match status" value="1"/>
</dbReference>
<evidence type="ECO:0000256" key="4">
    <source>
        <dbReference type="ARBA" id="ARBA00023136"/>
    </source>
</evidence>
<feature type="transmembrane region" description="Helical" evidence="5">
    <location>
        <begin position="46"/>
        <end position="67"/>
    </location>
</feature>
<feature type="transmembrane region" description="Helical" evidence="5">
    <location>
        <begin position="478"/>
        <end position="500"/>
    </location>
</feature>
<dbReference type="InterPro" id="IPR039542">
    <property type="entry name" value="Erv_N"/>
</dbReference>
<dbReference type="PANTHER" id="PTHR10984">
    <property type="entry name" value="ENDOPLASMIC RETICULUM-GOLGI INTERMEDIATE COMPARTMENT PROTEIN"/>
    <property type="match status" value="1"/>
</dbReference>
<dbReference type="KEGG" id="mis:MICPUN_80181"/>
<dbReference type="SUPFAM" id="SSF52833">
    <property type="entry name" value="Thioredoxin-like"/>
    <property type="match status" value="1"/>
</dbReference>
<dbReference type="Pfam" id="PF07970">
    <property type="entry name" value="COPIIcoated_ERV"/>
    <property type="match status" value="1"/>
</dbReference>
<dbReference type="InterPro" id="IPR036249">
    <property type="entry name" value="Thioredoxin-like_sf"/>
</dbReference>
<keyword evidence="3 5" id="KW-1133">Transmembrane helix</keyword>
<dbReference type="PRINTS" id="PR00421">
    <property type="entry name" value="THIOREDOXIN"/>
</dbReference>
<keyword evidence="4 5" id="KW-0472">Membrane</keyword>
<dbReference type="PROSITE" id="PS51352">
    <property type="entry name" value="THIOREDOXIN_2"/>
    <property type="match status" value="1"/>
</dbReference>
<dbReference type="InterPro" id="IPR045888">
    <property type="entry name" value="Erv"/>
</dbReference>
<dbReference type="eggNOG" id="KOG2667">
    <property type="taxonomic scope" value="Eukaryota"/>
</dbReference>
<reference evidence="7 8" key="1">
    <citation type="journal article" date="2009" name="Science">
        <title>Green evolution and dynamic adaptations revealed by genomes of the marine picoeukaryotes Micromonas.</title>
        <authorList>
            <person name="Worden A.Z."/>
            <person name="Lee J.H."/>
            <person name="Mock T."/>
            <person name="Rouze P."/>
            <person name="Simmons M.P."/>
            <person name="Aerts A.L."/>
            <person name="Allen A.E."/>
            <person name="Cuvelier M.L."/>
            <person name="Derelle E."/>
            <person name="Everett M.V."/>
            <person name="Foulon E."/>
            <person name="Grimwood J."/>
            <person name="Gundlach H."/>
            <person name="Henrissat B."/>
            <person name="Napoli C."/>
            <person name="McDonald S.M."/>
            <person name="Parker M.S."/>
            <person name="Rombauts S."/>
            <person name="Salamov A."/>
            <person name="Von Dassow P."/>
            <person name="Badger J.H."/>
            <person name="Coutinho P.M."/>
            <person name="Demir E."/>
            <person name="Dubchak I."/>
            <person name="Gentemann C."/>
            <person name="Eikrem W."/>
            <person name="Gready J.E."/>
            <person name="John U."/>
            <person name="Lanier W."/>
            <person name="Lindquist E.A."/>
            <person name="Lucas S."/>
            <person name="Mayer K.F."/>
            <person name="Moreau H."/>
            <person name="Not F."/>
            <person name="Otillar R."/>
            <person name="Panaud O."/>
            <person name="Pangilinan J."/>
            <person name="Paulsen I."/>
            <person name="Piegu B."/>
            <person name="Poliakov A."/>
            <person name="Robbens S."/>
            <person name="Schmutz J."/>
            <person name="Toulza E."/>
            <person name="Wyss T."/>
            <person name="Zelensky A."/>
            <person name="Zhou K."/>
            <person name="Armbrust E.V."/>
            <person name="Bhattacharya D."/>
            <person name="Goodenough U.W."/>
            <person name="Van de Peer Y."/>
            <person name="Grigoriev I.V."/>
        </authorList>
    </citation>
    <scope>NUCLEOTIDE SEQUENCE [LARGE SCALE GENOMIC DNA]</scope>
    <source>
        <strain evidence="8">RCC299 / NOUM17</strain>
    </source>
</reference>
<proteinExistence type="predicted"/>
<name>C1E218_MICCC</name>
<evidence type="ECO:0000256" key="1">
    <source>
        <dbReference type="ARBA" id="ARBA00004370"/>
    </source>
</evidence>
<evidence type="ECO:0000313" key="8">
    <source>
        <dbReference type="Proteomes" id="UP000002009"/>
    </source>
</evidence>
<gene>
    <name evidence="7" type="ORF">MICPUN_80181</name>
</gene>
<dbReference type="GeneID" id="8241776"/>
<dbReference type="EMBL" id="CP001324">
    <property type="protein sequence ID" value="ACO62261.1"/>
    <property type="molecule type" value="Genomic_DNA"/>
</dbReference>
<dbReference type="Proteomes" id="UP000002009">
    <property type="component" value="Chromosome 3"/>
</dbReference>